<dbReference type="EMBL" id="FWFY01000008">
    <property type="protein sequence ID" value="SLN55006.1"/>
    <property type="molecule type" value="Genomic_DNA"/>
</dbReference>
<reference evidence="1 4" key="2">
    <citation type="submission" date="2018-03" db="EMBL/GenBank/DDBJ databases">
        <title>Genomic Encyclopedia of Archaeal and Bacterial Type Strains, Phase II (KMG-II): from individual species to whole genera.</title>
        <authorList>
            <person name="Goeker M."/>
        </authorList>
    </citation>
    <scope>NUCLEOTIDE SEQUENCE [LARGE SCALE GENOMIC DNA]</scope>
    <source>
        <strain evidence="1 4">DSM 29956</strain>
    </source>
</reference>
<proteinExistence type="predicted"/>
<gene>
    <name evidence="1" type="ORF">CLV79_107156</name>
    <name evidence="2" type="ORF">LOS8367_02584</name>
</gene>
<name>A0A1X6ZM10_9RHOB</name>
<accession>A0A1X6ZM10</accession>
<sequence length="200" mass="22500">MTLAFHATQKRHPSHVSWAKGLIGRVRALSEREEDGALDAQLHPRTAEIIAALGTGASLFQRFRHFGTEDLPCYRVWIDTSAPITRFRMLEASPALLKWVERNDTDFDILQLPISGFQYHWRSDLARAQEARAGLVSHIHLVRSNGDLVVDHIASAPRRGETGPVIEGCMVLPRAAAEPPFPIWEKVLIARRLTPSRMLE</sequence>
<reference evidence="2 3" key="1">
    <citation type="submission" date="2017-03" db="EMBL/GenBank/DDBJ databases">
        <authorList>
            <person name="Afonso C.L."/>
            <person name="Miller P.J."/>
            <person name="Scott M.A."/>
            <person name="Spackman E."/>
            <person name="Goraichik I."/>
            <person name="Dimitrov K.M."/>
            <person name="Suarez D.L."/>
            <person name="Swayne D.E."/>
        </authorList>
    </citation>
    <scope>NUCLEOTIDE SEQUENCE [LARGE SCALE GENOMIC DNA]</scope>
    <source>
        <strain evidence="2 3">CECT 8367</strain>
    </source>
</reference>
<protein>
    <submittedName>
        <fullName evidence="2">Uncharacterized protein</fullName>
    </submittedName>
</protein>
<dbReference type="OrthoDB" id="7880316at2"/>
<evidence type="ECO:0000313" key="1">
    <source>
        <dbReference type="EMBL" id="PSK85926.1"/>
    </source>
</evidence>
<evidence type="ECO:0000313" key="2">
    <source>
        <dbReference type="EMBL" id="SLN55006.1"/>
    </source>
</evidence>
<evidence type="ECO:0000313" key="3">
    <source>
        <dbReference type="Proteomes" id="UP000193495"/>
    </source>
</evidence>
<organism evidence="2 3">
    <name type="scientific">Limimaricola soesokkakensis</name>
    <dbReference type="NCBI Taxonomy" id="1343159"/>
    <lineage>
        <taxon>Bacteria</taxon>
        <taxon>Pseudomonadati</taxon>
        <taxon>Pseudomonadota</taxon>
        <taxon>Alphaproteobacteria</taxon>
        <taxon>Rhodobacterales</taxon>
        <taxon>Paracoccaceae</taxon>
        <taxon>Limimaricola</taxon>
    </lineage>
</organism>
<dbReference type="AlphaFoldDB" id="A0A1X6ZM10"/>
<dbReference type="EMBL" id="PYGB01000007">
    <property type="protein sequence ID" value="PSK85926.1"/>
    <property type="molecule type" value="Genomic_DNA"/>
</dbReference>
<dbReference type="Proteomes" id="UP000193495">
    <property type="component" value="Unassembled WGS sequence"/>
</dbReference>
<evidence type="ECO:0000313" key="4">
    <source>
        <dbReference type="Proteomes" id="UP000240624"/>
    </source>
</evidence>
<keyword evidence="4" id="KW-1185">Reference proteome</keyword>
<dbReference type="RefSeq" id="WP_085896914.1">
    <property type="nucleotide sequence ID" value="NZ_FWFY01000008.1"/>
</dbReference>
<dbReference type="Proteomes" id="UP000240624">
    <property type="component" value="Unassembled WGS sequence"/>
</dbReference>